<keyword evidence="3" id="KW-1185">Reference proteome</keyword>
<dbReference type="EMBL" id="CAJVCH010009394">
    <property type="protein sequence ID" value="CAG7666876.1"/>
    <property type="molecule type" value="Genomic_DNA"/>
</dbReference>
<evidence type="ECO:0000313" key="2">
    <source>
        <dbReference type="EMBL" id="CAG7666876.1"/>
    </source>
</evidence>
<dbReference type="Proteomes" id="UP000708208">
    <property type="component" value="Unassembled WGS sequence"/>
</dbReference>
<accession>A0A8J2NS47</accession>
<dbReference type="AlphaFoldDB" id="A0A8J2NS47"/>
<organism evidence="2 3">
    <name type="scientific">Allacma fusca</name>
    <dbReference type="NCBI Taxonomy" id="39272"/>
    <lineage>
        <taxon>Eukaryota</taxon>
        <taxon>Metazoa</taxon>
        <taxon>Ecdysozoa</taxon>
        <taxon>Arthropoda</taxon>
        <taxon>Hexapoda</taxon>
        <taxon>Collembola</taxon>
        <taxon>Symphypleona</taxon>
        <taxon>Sminthuridae</taxon>
        <taxon>Allacma</taxon>
    </lineage>
</organism>
<name>A0A8J2NS47_9HEXA</name>
<feature type="region of interest" description="Disordered" evidence="1">
    <location>
        <begin position="155"/>
        <end position="180"/>
    </location>
</feature>
<protein>
    <submittedName>
        <fullName evidence="2">Uncharacterized protein</fullName>
    </submittedName>
</protein>
<evidence type="ECO:0000256" key="1">
    <source>
        <dbReference type="SAM" id="MobiDB-lite"/>
    </source>
</evidence>
<dbReference type="OrthoDB" id="10264306at2759"/>
<proteinExistence type="predicted"/>
<feature type="compositionally biased region" description="Low complexity" evidence="1">
    <location>
        <begin position="96"/>
        <end position="106"/>
    </location>
</feature>
<feature type="compositionally biased region" description="Polar residues" evidence="1">
    <location>
        <begin position="155"/>
        <end position="169"/>
    </location>
</feature>
<feature type="compositionally biased region" description="Basic and acidic residues" evidence="1">
    <location>
        <begin position="170"/>
        <end position="180"/>
    </location>
</feature>
<feature type="compositionally biased region" description="Basic and acidic residues" evidence="1">
    <location>
        <begin position="73"/>
        <end position="83"/>
    </location>
</feature>
<evidence type="ECO:0000313" key="3">
    <source>
        <dbReference type="Proteomes" id="UP000708208"/>
    </source>
</evidence>
<reference evidence="2" key="1">
    <citation type="submission" date="2021-06" db="EMBL/GenBank/DDBJ databases">
        <authorList>
            <person name="Hodson N. C."/>
            <person name="Mongue J. A."/>
            <person name="Jaron S. K."/>
        </authorList>
    </citation>
    <scope>NUCLEOTIDE SEQUENCE</scope>
</reference>
<comment type="caution">
    <text evidence="2">The sequence shown here is derived from an EMBL/GenBank/DDBJ whole genome shotgun (WGS) entry which is preliminary data.</text>
</comment>
<feature type="non-terminal residue" evidence="2">
    <location>
        <position position="1"/>
    </location>
</feature>
<feature type="region of interest" description="Disordered" evidence="1">
    <location>
        <begin position="70"/>
        <end position="106"/>
    </location>
</feature>
<sequence>EEGKGKSGGACMRCATICMDQKTGQRGSEPFLTLSATREGTPNFGIHLYRRKEDFEEEDRQGIKRIVNGVSIDSEREDKTEPRGKKRGLRMISPHSSLSSSSSLSLEATSSSASVTTIHIGDPVFIETSGESTLDSLQDEQHSFPGHRLHHHRNANASHTNANGNLSATRENRKIIDSID</sequence>
<gene>
    <name evidence="2" type="ORF">AFUS01_LOCUS1691</name>
</gene>